<evidence type="ECO:0000256" key="6">
    <source>
        <dbReference type="PIRSR" id="PIRSR003085-1"/>
    </source>
</evidence>
<sequence length="416" mass="46419">MDMQTTKPRGRELLQGAQRFARKPGLFARLVAPGFNKILDRIDRALVTGTIHGTLPDGTPCVLGNRAPGFECTVELRSWTALLRLASNGSVGWYQAWEAGEWWSPDPVPLFALFVQHAERLGDTARAKGPFRQALRLAHLFNRNTHSGAQRNIAAHYDLGNDFYVPWLDSTMSYSSALDVREDGLEAAQRRKWDALASRIGNAATVLEIGCGWGGLAGDLASRGSDVTAISLSDEQLAWARAHQSDAIDFLKQDYRDTSGQFDAIVSVEMVEALGREYWPTFMDCIARNLKPGGRAAIQYISMRDDLFDAYAKSADFIQAYIFPGGLLIRTSEFRRLAEERGLVWQDQQEFGLDYAETLKAWRASFDSAIEQGRLPKGFDAHFCDLWRYYLMYCEGGFRGGGIDVHQVTLVKTPAS</sequence>
<dbReference type="PANTHER" id="PTHR43667:SF2">
    <property type="entry name" value="FATTY ACID C-METHYL TRANSFERASE"/>
    <property type="match status" value="1"/>
</dbReference>
<keyword evidence="8" id="KW-1185">Reference proteome</keyword>
<dbReference type="CDD" id="cd02440">
    <property type="entry name" value="AdoMet_MTases"/>
    <property type="match status" value="1"/>
</dbReference>
<keyword evidence="4" id="KW-0949">S-adenosyl-L-methionine</keyword>
<evidence type="ECO:0000256" key="4">
    <source>
        <dbReference type="ARBA" id="ARBA00022691"/>
    </source>
</evidence>
<evidence type="ECO:0000313" key="7">
    <source>
        <dbReference type="EMBL" id="QKG71723.1"/>
    </source>
</evidence>
<dbReference type="AlphaFoldDB" id="A0A7D4B8C8"/>
<dbReference type="GO" id="GO:0008168">
    <property type="term" value="F:methyltransferase activity"/>
    <property type="evidence" value="ECO:0007669"/>
    <property type="project" value="UniProtKB-KW"/>
</dbReference>
<protein>
    <submittedName>
        <fullName evidence="7">Class I SAM-dependent methyltransferase</fullName>
    </submittedName>
</protein>
<keyword evidence="5" id="KW-0443">Lipid metabolism</keyword>
<dbReference type="SUPFAM" id="SSF53335">
    <property type="entry name" value="S-adenosyl-L-methionine-dependent methyltransferases"/>
    <property type="match status" value="1"/>
</dbReference>
<dbReference type="GO" id="GO:0032259">
    <property type="term" value="P:methylation"/>
    <property type="evidence" value="ECO:0007669"/>
    <property type="project" value="UniProtKB-KW"/>
</dbReference>
<feature type="active site" evidence="6">
    <location>
        <position position="394"/>
    </location>
</feature>
<evidence type="ECO:0000256" key="5">
    <source>
        <dbReference type="ARBA" id="ARBA00023098"/>
    </source>
</evidence>
<reference evidence="7 8" key="1">
    <citation type="submission" date="2020-05" db="EMBL/GenBank/DDBJ databases">
        <title>Erythrobacter mangrovi sp. nov., isolated from rhizosphere soil of mangrove plant (Kandelia candel).</title>
        <authorList>
            <person name="Ye Y.H."/>
        </authorList>
    </citation>
    <scope>NUCLEOTIDE SEQUENCE [LARGE SCALE GENOMIC DNA]</scope>
    <source>
        <strain evidence="7 8">EB310</strain>
    </source>
</reference>
<organism evidence="7 8">
    <name type="scientific">Erythrobacter mangrovi</name>
    <dbReference type="NCBI Taxonomy" id="2739433"/>
    <lineage>
        <taxon>Bacteria</taxon>
        <taxon>Pseudomonadati</taxon>
        <taxon>Pseudomonadota</taxon>
        <taxon>Alphaproteobacteria</taxon>
        <taxon>Sphingomonadales</taxon>
        <taxon>Erythrobacteraceae</taxon>
        <taxon>Erythrobacter/Porphyrobacter group</taxon>
        <taxon>Erythrobacter</taxon>
    </lineage>
</organism>
<dbReference type="InterPro" id="IPR050723">
    <property type="entry name" value="CFA/CMAS"/>
</dbReference>
<dbReference type="GO" id="GO:0008610">
    <property type="term" value="P:lipid biosynthetic process"/>
    <property type="evidence" value="ECO:0007669"/>
    <property type="project" value="InterPro"/>
</dbReference>
<evidence type="ECO:0000256" key="1">
    <source>
        <dbReference type="ARBA" id="ARBA00010815"/>
    </source>
</evidence>
<accession>A0A7D4B8C8</accession>
<comment type="similarity">
    <text evidence="1">Belongs to the CFA/CMAS family.</text>
</comment>
<proteinExistence type="inferred from homology"/>
<dbReference type="Proteomes" id="UP000504693">
    <property type="component" value="Chromosome"/>
</dbReference>
<dbReference type="KEGG" id="emv:HQR01_10295"/>
<dbReference type="EMBL" id="CP053921">
    <property type="protein sequence ID" value="QKG71723.1"/>
    <property type="molecule type" value="Genomic_DNA"/>
</dbReference>
<evidence type="ECO:0000256" key="3">
    <source>
        <dbReference type="ARBA" id="ARBA00022679"/>
    </source>
</evidence>
<dbReference type="InterPro" id="IPR003333">
    <property type="entry name" value="CMAS"/>
</dbReference>
<evidence type="ECO:0000256" key="2">
    <source>
        <dbReference type="ARBA" id="ARBA00022603"/>
    </source>
</evidence>
<gene>
    <name evidence="7" type="ORF">HQR01_10295</name>
</gene>
<dbReference type="Pfam" id="PF02353">
    <property type="entry name" value="CMAS"/>
    <property type="match status" value="1"/>
</dbReference>
<dbReference type="InterPro" id="IPR029063">
    <property type="entry name" value="SAM-dependent_MTases_sf"/>
</dbReference>
<dbReference type="Gene3D" id="3.40.50.150">
    <property type="entry name" value="Vaccinia Virus protein VP39"/>
    <property type="match status" value="1"/>
</dbReference>
<keyword evidence="3 7" id="KW-0808">Transferase</keyword>
<evidence type="ECO:0000313" key="8">
    <source>
        <dbReference type="Proteomes" id="UP000504693"/>
    </source>
</evidence>
<dbReference type="PANTHER" id="PTHR43667">
    <property type="entry name" value="CYCLOPROPANE-FATTY-ACYL-PHOSPHOLIPID SYNTHASE"/>
    <property type="match status" value="1"/>
</dbReference>
<keyword evidence="2 7" id="KW-0489">Methyltransferase</keyword>
<name>A0A7D4B8C8_9SPHN</name>
<dbReference type="PIRSF" id="PIRSF003085">
    <property type="entry name" value="CMAS"/>
    <property type="match status" value="1"/>
</dbReference>